<protein>
    <submittedName>
        <fullName evidence="11">Na+/H+ antiporter subunit D</fullName>
    </submittedName>
</protein>
<reference evidence="11 12" key="1">
    <citation type="submission" date="2019-10" db="EMBL/GenBank/DDBJ databases">
        <title>Description of Paenibacillus terricola sp. nov.</title>
        <authorList>
            <person name="Carlier A."/>
            <person name="Qi S."/>
        </authorList>
    </citation>
    <scope>NUCLEOTIDE SEQUENCE [LARGE SCALE GENOMIC DNA]</scope>
    <source>
        <strain evidence="11 12">LMG 31459</strain>
    </source>
</reference>
<feature type="transmembrane region" description="Helical" evidence="9">
    <location>
        <begin position="162"/>
        <end position="183"/>
    </location>
</feature>
<feature type="transmembrane region" description="Helical" evidence="9">
    <location>
        <begin position="446"/>
        <end position="465"/>
    </location>
</feature>
<evidence type="ECO:0000259" key="10">
    <source>
        <dbReference type="Pfam" id="PF00361"/>
    </source>
</evidence>
<dbReference type="PRINTS" id="PR01437">
    <property type="entry name" value="NUOXDRDTASE4"/>
</dbReference>
<evidence type="ECO:0000256" key="7">
    <source>
        <dbReference type="ARBA" id="ARBA00023136"/>
    </source>
</evidence>
<evidence type="ECO:0000256" key="2">
    <source>
        <dbReference type="ARBA" id="ARBA00005346"/>
    </source>
</evidence>
<keyword evidence="5 8" id="KW-0812">Transmembrane</keyword>
<evidence type="ECO:0000256" key="6">
    <source>
        <dbReference type="ARBA" id="ARBA00022989"/>
    </source>
</evidence>
<evidence type="ECO:0000313" key="11">
    <source>
        <dbReference type="EMBL" id="NOU81885.1"/>
    </source>
</evidence>
<keyword evidence="4" id="KW-1003">Cell membrane</keyword>
<accession>A0ABX1YLF3</accession>
<feature type="transmembrane region" description="Helical" evidence="9">
    <location>
        <begin position="299"/>
        <end position="317"/>
    </location>
</feature>
<dbReference type="NCBIfam" id="NF005818">
    <property type="entry name" value="PRK07691.1"/>
    <property type="match status" value="1"/>
</dbReference>
<name>A0ABX1YLF3_9BACL</name>
<dbReference type="NCBIfam" id="NF009306">
    <property type="entry name" value="PRK12663.1"/>
    <property type="match status" value="1"/>
</dbReference>
<organism evidence="11 12">
    <name type="scientific">Paenibacillus phytohabitans</name>
    <dbReference type="NCBI Taxonomy" id="2654978"/>
    <lineage>
        <taxon>Bacteria</taxon>
        <taxon>Bacillati</taxon>
        <taxon>Bacillota</taxon>
        <taxon>Bacilli</taxon>
        <taxon>Bacillales</taxon>
        <taxon>Paenibacillaceae</taxon>
        <taxon>Paenibacillus</taxon>
    </lineage>
</organism>
<feature type="transmembrane region" description="Helical" evidence="9">
    <location>
        <begin position="107"/>
        <end position="124"/>
    </location>
</feature>
<evidence type="ECO:0000256" key="5">
    <source>
        <dbReference type="ARBA" id="ARBA00022692"/>
    </source>
</evidence>
<feature type="transmembrane region" description="Helical" evidence="9">
    <location>
        <begin position="6"/>
        <end position="22"/>
    </location>
</feature>
<dbReference type="Pfam" id="PF00361">
    <property type="entry name" value="Proton_antipo_M"/>
    <property type="match status" value="1"/>
</dbReference>
<keyword evidence="3" id="KW-0050">Antiport</keyword>
<feature type="transmembrane region" description="Helical" evidence="9">
    <location>
        <begin position="69"/>
        <end position="95"/>
    </location>
</feature>
<feature type="transmembrane region" description="Helical" evidence="9">
    <location>
        <begin position="367"/>
        <end position="385"/>
    </location>
</feature>
<dbReference type="RefSeq" id="WP_171719304.1">
    <property type="nucleotide sequence ID" value="NZ_WHOB01000069.1"/>
</dbReference>
<proteinExistence type="inferred from homology"/>
<keyword evidence="3" id="KW-0813">Transport</keyword>
<dbReference type="EMBL" id="WHOB01000069">
    <property type="protein sequence ID" value="NOU81885.1"/>
    <property type="molecule type" value="Genomic_DNA"/>
</dbReference>
<feature type="transmembrane region" description="Helical" evidence="9">
    <location>
        <begin position="268"/>
        <end position="292"/>
    </location>
</feature>
<feature type="transmembrane region" description="Helical" evidence="9">
    <location>
        <begin position="237"/>
        <end position="256"/>
    </location>
</feature>
<comment type="subcellular location">
    <subcellularLocation>
        <location evidence="1">Cell membrane</location>
        <topology evidence="1">Multi-pass membrane protein</topology>
    </subcellularLocation>
    <subcellularLocation>
        <location evidence="8">Membrane</location>
        <topology evidence="8">Multi-pass membrane protein</topology>
    </subcellularLocation>
</comment>
<evidence type="ECO:0000256" key="1">
    <source>
        <dbReference type="ARBA" id="ARBA00004651"/>
    </source>
</evidence>
<keyword evidence="6 9" id="KW-1133">Transmembrane helix</keyword>
<keyword evidence="12" id="KW-1185">Reference proteome</keyword>
<comment type="caution">
    <text evidence="11">The sequence shown here is derived from an EMBL/GenBank/DDBJ whole genome shotgun (WGS) entry which is preliminary data.</text>
</comment>
<keyword evidence="7 9" id="KW-0472">Membrane</keyword>
<comment type="similarity">
    <text evidence="2">Belongs to the CPA3 antiporters (TC 2.A.63) subunit D family.</text>
</comment>
<evidence type="ECO:0000256" key="8">
    <source>
        <dbReference type="RuleBase" id="RU000320"/>
    </source>
</evidence>
<feature type="domain" description="NADH:quinone oxidoreductase/Mrp antiporter transmembrane" evidence="10">
    <location>
        <begin position="127"/>
        <end position="414"/>
    </location>
</feature>
<feature type="transmembrane region" description="Helical" evidence="9">
    <location>
        <begin position="31"/>
        <end position="49"/>
    </location>
</feature>
<evidence type="ECO:0000256" key="9">
    <source>
        <dbReference type="SAM" id="Phobius"/>
    </source>
</evidence>
<dbReference type="PANTHER" id="PTHR42703">
    <property type="entry name" value="NADH DEHYDROGENASE"/>
    <property type="match status" value="1"/>
</dbReference>
<dbReference type="PANTHER" id="PTHR42703:SF1">
    <property type="entry name" value="NA(+)_H(+) ANTIPORTER SUBUNIT D1"/>
    <property type="match status" value="1"/>
</dbReference>
<feature type="transmembrane region" description="Helical" evidence="9">
    <location>
        <begin position="405"/>
        <end position="425"/>
    </location>
</feature>
<feature type="transmembrane region" description="Helical" evidence="9">
    <location>
        <begin position="130"/>
        <end position="150"/>
    </location>
</feature>
<dbReference type="InterPro" id="IPR001750">
    <property type="entry name" value="ND/Mrp_TM"/>
</dbReference>
<evidence type="ECO:0000313" key="12">
    <source>
        <dbReference type="Proteomes" id="UP000596857"/>
    </source>
</evidence>
<gene>
    <name evidence="11" type="ORF">GC101_23775</name>
</gene>
<dbReference type="InterPro" id="IPR050586">
    <property type="entry name" value="CPA3_Na-H_Antiporter_D"/>
</dbReference>
<feature type="transmembrane region" description="Helical" evidence="9">
    <location>
        <begin position="203"/>
        <end position="228"/>
    </location>
</feature>
<dbReference type="Proteomes" id="UP000596857">
    <property type="component" value="Unassembled WGS sequence"/>
</dbReference>
<evidence type="ECO:0000256" key="3">
    <source>
        <dbReference type="ARBA" id="ARBA00022449"/>
    </source>
</evidence>
<dbReference type="InterPro" id="IPR003918">
    <property type="entry name" value="NADH_UbQ_OxRdtase"/>
</dbReference>
<sequence length="497" mass="53975">MNNLLVLPLLIPAFTAVILIFLKERINLQRIISAISVFVNIAVAIIIVYQVNTNGIQTLYMGGWLPPYGIVFVADMFAALLVLTTAVVGAACLFFSFASIGEQRERFYYYTFFHFLLTGVFGSFLTGDLFNLFVCFEVLLVASYAMIVLGGTRVQLRETLKYILVNVISSSLFVAAIAYLYAATGTLNMAHLAVRVAEAGQGGVMNVIAVLLLLVFSLKAGLLLFFWLPDSYSAPPLAVRALFGALLTKVGLYAITRTFSLIFVHDPGLTHSLIGWMAGATMILGAVGALAYNDLSRIFNYNIVISVGFIAFGISVATQDSLNGVVFYLMHDMIAKALLFFLGGMIIAASGTEQLRQMGGLIRRYPWTGWMFFILTLALVGVPPLSGFAGKVMMVRSGFGEQHVALALIALASSFVVLYSLIKVFQEVFWGGERSEEEVHPLRYKAMMAPAAVLFVLIILMGVGAETVNGLVAQAGAVLADPAEYINAVYINAVMKE</sequence>
<feature type="transmembrane region" description="Helical" evidence="9">
    <location>
        <begin position="337"/>
        <end position="355"/>
    </location>
</feature>
<evidence type="ECO:0000256" key="4">
    <source>
        <dbReference type="ARBA" id="ARBA00022475"/>
    </source>
</evidence>